<dbReference type="CDD" id="cd05398">
    <property type="entry name" value="NT_ClassII-CCAase"/>
    <property type="match status" value="1"/>
</dbReference>
<evidence type="ECO:0000313" key="14">
    <source>
        <dbReference type="EMBL" id="MBN8662018.1"/>
    </source>
</evidence>
<dbReference type="Gene3D" id="3.90.1640.10">
    <property type="entry name" value="inorganic pyrophosphatase (n-terminal core)"/>
    <property type="match status" value="1"/>
</dbReference>
<dbReference type="SMART" id="SM00116">
    <property type="entry name" value="CBS"/>
    <property type="match status" value="2"/>
</dbReference>
<dbReference type="GO" id="GO:0046872">
    <property type="term" value="F:metal ion binding"/>
    <property type="evidence" value="ECO:0007669"/>
    <property type="project" value="UniProtKB-KW"/>
</dbReference>
<dbReference type="CDD" id="cd04595">
    <property type="entry name" value="CBS_pair_DHH_polyA_Pol_assoc"/>
    <property type="match status" value="1"/>
</dbReference>
<dbReference type="PROSITE" id="PS51371">
    <property type="entry name" value="CBS"/>
    <property type="match status" value="2"/>
</dbReference>
<dbReference type="InterPro" id="IPR046342">
    <property type="entry name" value="CBS_dom_sf"/>
</dbReference>
<dbReference type="SUPFAM" id="SSF64182">
    <property type="entry name" value="DHH phosphoesterases"/>
    <property type="match status" value="1"/>
</dbReference>
<dbReference type="InterPro" id="IPR043519">
    <property type="entry name" value="NT_sf"/>
</dbReference>
<dbReference type="Gene3D" id="3.30.460.10">
    <property type="entry name" value="Beta Polymerase, domain 2"/>
    <property type="match status" value="1"/>
</dbReference>
<dbReference type="EMBL" id="JAFLCK010000029">
    <property type="protein sequence ID" value="MBN8662018.1"/>
    <property type="molecule type" value="Genomic_DNA"/>
</dbReference>
<evidence type="ECO:0000256" key="12">
    <source>
        <dbReference type="RuleBase" id="RU003953"/>
    </source>
</evidence>
<dbReference type="Proteomes" id="UP000664277">
    <property type="component" value="Unassembled WGS sequence"/>
</dbReference>
<name>A0A8J7PHQ0_9BACT</name>
<evidence type="ECO:0000256" key="9">
    <source>
        <dbReference type="ARBA" id="ARBA00022842"/>
    </source>
</evidence>
<keyword evidence="9" id="KW-0460">Magnesium</keyword>
<organism evidence="14 15">
    <name type="scientific">Candidatus Obscuribacter phosphatis</name>
    <dbReference type="NCBI Taxonomy" id="1906157"/>
    <lineage>
        <taxon>Bacteria</taxon>
        <taxon>Bacillati</taxon>
        <taxon>Candidatus Melainabacteria</taxon>
        <taxon>Candidatus Obscuribacterales</taxon>
        <taxon>Candidatus Obscuribacteraceae</taxon>
        <taxon>Candidatus Obscuribacter</taxon>
    </lineage>
</organism>
<dbReference type="SUPFAM" id="SSF54631">
    <property type="entry name" value="CBS-domain pair"/>
    <property type="match status" value="1"/>
</dbReference>
<dbReference type="Gene3D" id="3.10.310.30">
    <property type="match status" value="1"/>
</dbReference>
<dbReference type="Gene3D" id="3.10.580.10">
    <property type="entry name" value="CBS-domain"/>
    <property type="match status" value="1"/>
</dbReference>
<feature type="domain" description="CBS" evidence="13">
    <location>
        <begin position="325"/>
        <end position="383"/>
    </location>
</feature>
<protein>
    <submittedName>
        <fullName evidence="14">CBS domain-containing protein</fullName>
    </submittedName>
</protein>
<evidence type="ECO:0000256" key="1">
    <source>
        <dbReference type="ARBA" id="ARBA00001946"/>
    </source>
</evidence>
<dbReference type="Pfam" id="PF00571">
    <property type="entry name" value="CBS"/>
    <property type="match status" value="2"/>
</dbReference>
<dbReference type="GO" id="GO:0016779">
    <property type="term" value="F:nucleotidyltransferase activity"/>
    <property type="evidence" value="ECO:0007669"/>
    <property type="project" value="UniProtKB-KW"/>
</dbReference>
<sequence>MELALCHSNMDFDCLSAQFALTRLYNGCRMVLSAQLTGNVRSFVALHRDKLPIQDIRYVDMSKIERVFLVDCQSLDRLDELTRNLLEKGIRPHLPGLVVFDHHNHRSSANNDLPAYIASGSQIEAVGACTTLVVERLMKEGVKLSPFEATVIAIGIYEDTGALTFSGATARDAAAVAYLLEQGADVGMIRDCMKVRFESEQQELFEALLKTALRLEVDGHRYVIASLKIPEYLDGLAAMTRQLLELESCEAAFAAVQMRDRVHLVGRSDSLSVNVQEIMREFGGDGHRGAGSAVLKGANPEHIKARLVDILKAHSKPLPNAEALMRSPVRTIKSDTTMDEAGRLMLRYNIDGLVVMEGDALVGIVSRRDIDQSRHHKLSHAKVSGFMSHPVISVDKHATLDEMQKLMVSQDIGRLPVVDEKGRLAGLVNRQDILDALSADSGRTHIYEKFNQSAWGTVHRNRQEVSLAQHLTKLPAILHEAIEAVGRTADQLGLRVYTVGGFVRDLLLHLPNFDLDFVVEGPAISLADRLIEQDKRFSLVASHERFGTATLRFGDEMLVDLSTARTEFYEYPAALPQVEPSNLSQDLLRRDFTINALAVSINEQSFGRLVDLFGGLSDLEAKVIRILHPFSFIEDPTRIVRAARFAGRLGFHLDTKTKEQARRAVGMGIFDDLGGVRIKEELKLILEGPERIKTLALLNELGGLGYLDKLLHFSTSVKASMRRAERLLDRIADLETGEAWVVYLGVLLSELPPDRSEAVLTRLQLTNKQKETVLDGLDLHRHMPVEMRHLKRSELFHLMKERPLGALAIAAAVAQIGTDLRRCLKLYIDELAQVKLEIGGKDLLALGFASGPRLGVALSEILDAKIDRKAVGREAELKLAAEILAGSLR</sequence>
<dbReference type="SUPFAM" id="SSF81301">
    <property type="entry name" value="Nucleotidyltransferase"/>
    <property type="match status" value="1"/>
</dbReference>
<evidence type="ECO:0000256" key="11">
    <source>
        <dbReference type="PROSITE-ProRule" id="PRU00703"/>
    </source>
</evidence>
<evidence type="ECO:0000256" key="8">
    <source>
        <dbReference type="ARBA" id="ARBA00022741"/>
    </source>
</evidence>
<dbReference type="InterPro" id="IPR002646">
    <property type="entry name" value="PolA_pol_head_dom"/>
</dbReference>
<evidence type="ECO:0000256" key="10">
    <source>
        <dbReference type="ARBA" id="ARBA00022884"/>
    </source>
</evidence>
<gene>
    <name evidence="14" type="ORF">J0M35_16745</name>
</gene>
<evidence type="ECO:0000256" key="4">
    <source>
        <dbReference type="ARBA" id="ARBA00022679"/>
    </source>
</evidence>
<keyword evidence="3" id="KW-0820">tRNA-binding</keyword>
<feature type="domain" description="CBS" evidence="13">
    <location>
        <begin position="387"/>
        <end position="444"/>
    </location>
</feature>
<dbReference type="Pfam" id="PF01743">
    <property type="entry name" value="PolyA_pol"/>
    <property type="match status" value="1"/>
</dbReference>
<dbReference type="GO" id="GO:0000166">
    <property type="term" value="F:nucleotide binding"/>
    <property type="evidence" value="ECO:0007669"/>
    <property type="project" value="UniProtKB-KW"/>
</dbReference>
<evidence type="ECO:0000256" key="3">
    <source>
        <dbReference type="ARBA" id="ARBA00022555"/>
    </source>
</evidence>
<dbReference type="PANTHER" id="PTHR47788:SF1">
    <property type="entry name" value="A-ADDING TRNA NUCLEOTIDYLTRANSFERASE"/>
    <property type="match status" value="1"/>
</dbReference>
<evidence type="ECO:0000256" key="5">
    <source>
        <dbReference type="ARBA" id="ARBA00022694"/>
    </source>
</evidence>
<keyword evidence="11" id="KW-0129">CBS domain</keyword>
<keyword evidence="7" id="KW-0479">Metal-binding</keyword>
<dbReference type="Gene3D" id="1.10.3090.10">
    <property type="entry name" value="cca-adding enzyme, domain 2"/>
    <property type="match status" value="1"/>
</dbReference>
<comment type="cofactor">
    <cofactor evidence="1">
        <name>Mg(2+)</name>
        <dbReference type="ChEBI" id="CHEBI:18420"/>
    </cofactor>
</comment>
<dbReference type="GO" id="GO:0008033">
    <property type="term" value="P:tRNA processing"/>
    <property type="evidence" value="ECO:0007669"/>
    <property type="project" value="UniProtKB-KW"/>
</dbReference>
<keyword evidence="6" id="KW-0548">Nucleotidyltransferase</keyword>
<evidence type="ECO:0000259" key="13">
    <source>
        <dbReference type="PROSITE" id="PS51371"/>
    </source>
</evidence>
<evidence type="ECO:0000256" key="2">
    <source>
        <dbReference type="ARBA" id="ARBA00007265"/>
    </source>
</evidence>
<dbReference type="GO" id="GO:0000049">
    <property type="term" value="F:tRNA binding"/>
    <property type="evidence" value="ECO:0007669"/>
    <property type="project" value="UniProtKB-KW"/>
</dbReference>
<keyword evidence="5" id="KW-0819">tRNA processing</keyword>
<dbReference type="PANTHER" id="PTHR47788">
    <property type="entry name" value="POLYA POLYMERASE"/>
    <property type="match status" value="1"/>
</dbReference>
<dbReference type="SUPFAM" id="SSF81891">
    <property type="entry name" value="Poly A polymerase C-terminal region-like"/>
    <property type="match status" value="1"/>
</dbReference>
<comment type="similarity">
    <text evidence="2 12">Belongs to the tRNA nucleotidyltransferase/poly(A) polymerase family.</text>
</comment>
<keyword evidence="10 12" id="KW-0694">RNA-binding</keyword>
<keyword evidence="8" id="KW-0547">Nucleotide-binding</keyword>
<accession>A0A8J7PHQ0</accession>
<proteinExistence type="inferred from homology"/>
<dbReference type="InterPro" id="IPR000644">
    <property type="entry name" value="CBS_dom"/>
</dbReference>
<comment type="caution">
    <text evidence="14">The sequence shown here is derived from an EMBL/GenBank/DDBJ whole genome shotgun (WGS) entry which is preliminary data.</text>
</comment>
<evidence type="ECO:0000256" key="6">
    <source>
        <dbReference type="ARBA" id="ARBA00022695"/>
    </source>
</evidence>
<dbReference type="InterPro" id="IPR038763">
    <property type="entry name" value="DHH_sf"/>
</dbReference>
<evidence type="ECO:0000256" key="7">
    <source>
        <dbReference type="ARBA" id="ARBA00022723"/>
    </source>
</evidence>
<keyword evidence="4 12" id="KW-0808">Transferase</keyword>
<dbReference type="AlphaFoldDB" id="A0A8J7PHQ0"/>
<dbReference type="InterPro" id="IPR052390">
    <property type="entry name" value="tRNA_nt/polyA_polymerase"/>
</dbReference>
<evidence type="ECO:0000313" key="15">
    <source>
        <dbReference type="Proteomes" id="UP000664277"/>
    </source>
</evidence>
<reference evidence="14" key="1">
    <citation type="submission" date="2021-02" db="EMBL/GenBank/DDBJ databases">
        <title>Genome-Resolved Metagenomics of a Microbial Community Performing Photosynthetic Biological Nutrient Removal.</title>
        <authorList>
            <person name="Mcdaniel E.A."/>
        </authorList>
    </citation>
    <scope>NUCLEOTIDE SEQUENCE</scope>
    <source>
        <strain evidence="14">UWPOB_OBS1</strain>
    </source>
</reference>